<dbReference type="Gene3D" id="2.40.128.200">
    <property type="match status" value="1"/>
</dbReference>
<name>A0A0K6H947_9GAMM</name>
<dbReference type="InterPro" id="IPR053147">
    <property type="entry name" value="Hsp_HslJ-like"/>
</dbReference>
<evidence type="ECO:0000256" key="1">
    <source>
        <dbReference type="ARBA" id="ARBA00022729"/>
    </source>
</evidence>
<dbReference type="InterPro" id="IPR038670">
    <property type="entry name" value="HslJ-like_sf"/>
</dbReference>
<dbReference type="PANTHER" id="PTHR35535">
    <property type="entry name" value="HEAT SHOCK PROTEIN HSLJ"/>
    <property type="match status" value="1"/>
</dbReference>
<dbReference type="SUPFAM" id="SSF141488">
    <property type="entry name" value="YdhA-like"/>
    <property type="match status" value="1"/>
</dbReference>
<dbReference type="PANTHER" id="PTHR35535:SF1">
    <property type="entry name" value="HEAT SHOCK PROTEIN HSLJ"/>
    <property type="match status" value="1"/>
</dbReference>
<keyword evidence="1" id="KW-0732">Signal</keyword>
<dbReference type="EMBL" id="CYHB01000005">
    <property type="protein sequence ID" value="CUA87355.1"/>
    <property type="molecule type" value="Genomic_DNA"/>
</dbReference>
<proteinExistence type="predicted"/>
<keyword evidence="8" id="KW-1185">Reference proteome</keyword>
<evidence type="ECO:0000313" key="7">
    <source>
        <dbReference type="EMBL" id="CUA87355.1"/>
    </source>
</evidence>
<dbReference type="InterPro" id="IPR018660">
    <property type="entry name" value="MliC"/>
</dbReference>
<dbReference type="Pfam" id="PF09864">
    <property type="entry name" value="MliC"/>
    <property type="match status" value="1"/>
</dbReference>
<evidence type="ECO:0000259" key="5">
    <source>
        <dbReference type="Pfam" id="PF03724"/>
    </source>
</evidence>
<dbReference type="Pfam" id="PF03724">
    <property type="entry name" value="META"/>
    <property type="match status" value="1"/>
</dbReference>
<accession>A0A0K6H947</accession>
<evidence type="ECO:0000259" key="6">
    <source>
        <dbReference type="Pfam" id="PF09864"/>
    </source>
</evidence>
<dbReference type="Gene3D" id="2.40.128.270">
    <property type="match status" value="1"/>
</dbReference>
<reference evidence="8" key="1">
    <citation type="submission" date="2015-08" db="EMBL/GenBank/DDBJ databases">
        <authorList>
            <person name="Varghese N."/>
        </authorList>
    </citation>
    <scope>NUCLEOTIDE SEQUENCE [LARGE SCALE GENOMIC DNA]</scope>
    <source>
        <strain evidence="8">DSM 27808</strain>
    </source>
</reference>
<gene>
    <name evidence="7" type="ORF">Ga0061064_1775</name>
</gene>
<evidence type="ECO:0000313" key="8">
    <source>
        <dbReference type="Proteomes" id="UP000182598"/>
    </source>
</evidence>
<evidence type="ECO:0000256" key="2">
    <source>
        <dbReference type="ARBA" id="ARBA00023136"/>
    </source>
</evidence>
<dbReference type="PROSITE" id="PS51257">
    <property type="entry name" value="PROKAR_LIPOPROTEIN"/>
    <property type="match status" value="1"/>
</dbReference>
<dbReference type="AlphaFoldDB" id="A0A0K6H947"/>
<dbReference type="OrthoDB" id="5348860at2"/>
<feature type="domain" description="C-type lysozyme inhibitor" evidence="6">
    <location>
        <begin position="31"/>
        <end position="89"/>
    </location>
</feature>
<dbReference type="Proteomes" id="UP000182598">
    <property type="component" value="Unassembled WGS sequence"/>
</dbReference>
<keyword evidence="4" id="KW-0449">Lipoprotein</keyword>
<evidence type="ECO:0000256" key="4">
    <source>
        <dbReference type="ARBA" id="ARBA00023288"/>
    </source>
</evidence>
<sequence length="298" mass="32710">MMSPRLLITSLITGTVLVACSPATEDKVIMYNCGTQPITADFSAKQLTLLVNDQQLTFVSEPAASGTRYFNPDNNAQFWTKGDEGQLIIDNDIYPLCLKQGALPQQLSARGNEPFWLLHRKGLNASLRRPSGDLDFTQVSVSSSSETGQWDIELDENSSLTLEAKPCTDSMSGMPYPYAATLVHNNTELSGCAGEPRQLLAGGTWELSNTGLTQAPTITFMNDGKVSGYAGCNRFFGGYRLTGERLTLERMAATKMMCSPTEMTVENTYLEQLATVNRFSIENNQLILHYDGGQLVFQ</sequence>
<dbReference type="RefSeq" id="WP_055439427.1">
    <property type="nucleotide sequence ID" value="NZ_CYHB01000005.1"/>
</dbReference>
<dbReference type="InterPro" id="IPR036328">
    <property type="entry name" value="MliC_sf"/>
</dbReference>
<organism evidence="7 8">
    <name type="scientific">Pseudidiomarina woesei</name>
    <dbReference type="NCBI Taxonomy" id="1381080"/>
    <lineage>
        <taxon>Bacteria</taxon>
        <taxon>Pseudomonadati</taxon>
        <taxon>Pseudomonadota</taxon>
        <taxon>Gammaproteobacteria</taxon>
        <taxon>Alteromonadales</taxon>
        <taxon>Idiomarinaceae</taxon>
        <taxon>Pseudidiomarina</taxon>
    </lineage>
</organism>
<feature type="domain" description="DUF306" evidence="5">
    <location>
        <begin position="199"/>
        <end position="295"/>
    </location>
</feature>
<keyword evidence="3" id="KW-0564">Palmitate</keyword>
<keyword evidence="2" id="KW-0472">Membrane</keyword>
<evidence type="ECO:0000256" key="3">
    <source>
        <dbReference type="ARBA" id="ARBA00023139"/>
    </source>
</evidence>
<protein>
    <submittedName>
        <fullName evidence="7">META domain/Membrane-bound lysozyme-inhibitor of c-type lysozyme</fullName>
    </submittedName>
</protein>
<dbReference type="InterPro" id="IPR005184">
    <property type="entry name" value="DUF306_Meta_HslJ"/>
</dbReference>